<evidence type="ECO:0008006" key="3">
    <source>
        <dbReference type="Google" id="ProtNLM"/>
    </source>
</evidence>
<name>A0ABD0K1L0_9CAEN</name>
<sequence>MSGVLVHALSLPPSLSALLSPQLKAQHSRAWVIDSTHLTTALEDSTAQYQVSTSVTMHGRKQHRVANKIWNNAKEKYTYAMQNTERYCHRTVRNNKEENWRKSGTVTNLQSTPDH</sequence>
<evidence type="ECO:0000313" key="1">
    <source>
        <dbReference type="EMBL" id="KAK7481295.1"/>
    </source>
</evidence>
<proteinExistence type="predicted"/>
<reference evidence="1 2" key="1">
    <citation type="journal article" date="2023" name="Sci. Data">
        <title>Genome assembly of the Korean intertidal mud-creeper Batillaria attramentaria.</title>
        <authorList>
            <person name="Patra A.K."/>
            <person name="Ho P.T."/>
            <person name="Jun S."/>
            <person name="Lee S.J."/>
            <person name="Kim Y."/>
            <person name="Won Y.J."/>
        </authorList>
    </citation>
    <scope>NUCLEOTIDE SEQUENCE [LARGE SCALE GENOMIC DNA]</scope>
    <source>
        <strain evidence="1">Wonlab-2016</strain>
    </source>
</reference>
<accession>A0ABD0K1L0</accession>
<gene>
    <name evidence="1" type="ORF">BaRGS_00027555</name>
</gene>
<keyword evidence="2" id="KW-1185">Reference proteome</keyword>
<protein>
    <recommendedName>
        <fullName evidence="3">Secreted protein</fullName>
    </recommendedName>
</protein>
<dbReference type="Proteomes" id="UP001519460">
    <property type="component" value="Unassembled WGS sequence"/>
</dbReference>
<dbReference type="AlphaFoldDB" id="A0ABD0K1L0"/>
<evidence type="ECO:0000313" key="2">
    <source>
        <dbReference type="Proteomes" id="UP001519460"/>
    </source>
</evidence>
<organism evidence="1 2">
    <name type="scientific">Batillaria attramentaria</name>
    <dbReference type="NCBI Taxonomy" id="370345"/>
    <lineage>
        <taxon>Eukaryota</taxon>
        <taxon>Metazoa</taxon>
        <taxon>Spiralia</taxon>
        <taxon>Lophotrochozoa</taxon>
        <taxon>Mollusca</taxon>
        <taxon>Gastropoda</taxon>
        <taxon>Caenogastropoda</taxon>
        <taxon>Sorbeoconcha</taxon>
        <taxon>Cerithioidea</taxon>
        <taxon>Batillariidae</taxon>
        <taxon>Batillaria</taxon>
    </lineage>
</organism>
<comment type="caution">
    <text evidence="1">The sequence shown here is derived from an EMBL/GenBank/DDBJ whole genome shotgun (WGS) entry which is preliminary data.</text>
</comment>
<dbReference type="EMBL" id="JACVVK020000265">
    <property type="protein sequence ID" value="KAK7481295.1"/>
    <property type="molecule type" value="Genomic_DNA"/>
</dbReference>